<sequence length="54" mass="6198">MDRPKKASLKKDSGSERAWTVISVTKVVSVFFISKQVKLIHKESACEVNRKLFF</sequence>
<protein>
    <submittedName>
        <fullName evidence="1">Uncharacterized protein</fullName>
    </submittedName>
</protein>
<dbReference type="EMBL" id="HACG01018595">
    <property type="protein sequence ID" value="CEK65460.1"/>
    <property type="molecule type" value="Transcribed_RNA"/>
</dbReference>
<evidence type="ECO:0000313" key="1">
    <source>
        <dbReference type="EMBL" id="CEK65460.1"/>
    </source>
</evidence>
<proteinExistence type="predicted"/>
<reference evidence="1" key="1">
    <citation type="submission" date="2014-12" db="EMBL/GenBank/DDBJ databases">
        <title>Insight into the proteome of Arion vulgaris.</title>
        <authorList>
            <person name="Aradska J."/>
            <person name="Bulat T."/>
            <person name="Smidak R."/>
            <person name="Sarate P."/>
            <person name="Gangsoo J."/>
            <person name="Sialana F."/>
            <person name="Bilban M."/>
            <person name="Lubec G."/>
        </authorList>
    </citation>
    <scope>NUCLEOTIDE SEQUENCE</scope>
    <source>
        <tissue evidence="1">Skin</tissue>
    </source>
</reference>
<gene>
    <name evidence="1" type="primary">ORF55097</name>
</gene>
<name>A0A0B6ZCM9_9EUPU</name>
<accession>A0A0B6ZCM9</accession>
<organism evidence="1">
    <name type="scientific">Arion vulgaris</name>
    <dbReference type="NCBI Taxonomy" id="1028688"/>
    <lineage>
        <taxon>Eukaryota</taxon>
        <taxon>Metazoa</taxon>
        <taxon>Spiralia</taxon>
        <taxon>Lophotrochozoa</taxon>
        <taxon>Mollusca</taxon>
        <taxon>Gastropoda</taxon>
        <taxon>Heterobranchia</taxon>
        <taxon>Euthyneura</taxon>
        <taxon>Panpulmonata</taxon>
        <taxon>Eupulmonata</taxon>
        <taxon>Stylommatophora</taxon>
        <taxon>Helicina</taxon>
        <taxon>Arionoidea</taxon>
        <taxon>Arionidae</taxon>
        <taxon>Arion</taxon>
    </lineage>
</organism>
<dbReference type="AlphaFoldDB" id="A0A0B6ZCM9"/>